<comment type="caution">
    <text evidence="6">The sequence shown here is derived from an EMBL/GenBank/DDBJ whole genome shotgun (WGS) entry which is preliminary data.</text>
</comment>
<dbReference type="InterPro" id="IPR016035">
    <property type="entry name" value="Acyl_Trfase/lysoPLipase"/>
</dbReference>
<feature type="active site" description="Nucleophile" evidence="4">
    <location>
        <position position="51"/>
    </location>
</feature>
<keyword evidence="7" id="KW-1185">Reference proteome</keyword>
<accession>A0A841JRJ0</accession>
<dbReference type="Gene3D" id="3.40.1090.10">
    <property type="entry name" value="Cytosolic phospholipase A2 catalytic domain"/>
    <property type="match status" value="2"/>
</dbReference>
<evidence type="ECO:0000256" key="4">
    <source>
        <dbReference type="PROSITE-ProRule" id="PRU01161"/>
    </source>
</evidence>
<evidence type="ECO:0000256" key="2">
    <source>
        <dbReference type="ARBA" id="ARBA00022963"/>
    </source>
</evidence>
<dbReference type="PROSITE" id="PS51635">
    <property type="entry name" value="PNPLA"/>
    <property type="match status" value="1"/>
</dbReference>
<sequence>MSEIRSTAERKRALVLGGGGPVGRAWQTGLLSKFVAEGVMLRSADLIVGTSAGAISGAQLALEIEVDLTVPVPTPQRPGTPKPSGMALLIKAVAEASQSSTPEIQRRAIGRMALAAPTPSEEESIRRVNFLAQREWPENFRTTAVNVHTGESVVWHSESGVPLELAVASSCALPGVWPPVTINGDQYMDGGMRSALNANLAAGYEDVIVVSCFPLVLPPGVNDSDRVILNASLNAEIAGLMEQGAHVNLITPSAEFLKLTEYGTRMLDGSLIPESFQLGARQAIQEALRIDAAWRIFPGTWATN</sequence>
<feature type="short sequence motif" description="GXGXXG" evidence="4">
    <location>
        <begin position="18"/>
        <end position="23"/>
    </location>
</feature>
<keyword evidence="3 4" id="KW-0443">Lipid metabolism</keyword>
<dbReference type="GO" id="GO:0016787">
    <property type="term" value="F:hydrolase activity"/>
    <property type="evidence" value="ECO:0007669"/>
    <property type="project" value="UniProtKB-UniRule"/>
</dbReference>
<evidence type="ECO:0000256" key="1">
    <source>
        <dbReference type="ARBA" id="ARBA00022801"/>
    </source>
</evidence>
<dbReference type="GO" id="GO:0016042">
    <property type="term" value="P:lipid catabolic process"/>
    <property type="evidence" value="ECO:0007669"/>
    <property type="project" value="UniProtKB-UniRule"/>
</dbReference>
<evidence type="ECO:0000313" key="6">
    <source>
        <dbReference type="EMBL" id="MBB6142399.1"/>
    </source>
</evidence>
<evidence type="ECO:0000313" key="7">
    <source>
        <dbReference type="Proteomes" id="UP000538666"/>
    </source>
</evidence>
<dbReference type="SUPFAM" id="SSF52151">
    <property type="entry name" value="FabD/lysophospholipase-like"/>
    <property type="match status" value="1"/>
</dbReference>
<protein>
    <submittedName>
        <fullName evidence="6">NTE family protein</fullName>
    </submittedName>
</protein>
<dbReference type="Proteomes" id="UP000538666">
    <property type="component" value="Unassembled WGS sequence"/>
</dbReference>
<proteinExistence type="predicted"/>
<keyword evidence="1 4" id="KW-0378">Hydrolase</keyword>
<dbReference type="RefSeq" id="WP_184084484.1">
    <property type="nucleotide sequence ID" value="NZ_JACHEK010000001.1"/>
</dbReference>
<feature type="domain" description="PNPLA" evidence="5">
    <location>
        <begin position="14"/>
        <end position="202"/>
    </location>
</feature>
<dbReference type="Pfam" id="PF01734">
    <property type="entry name" value="Patatin"/>
    <property type="match status" value="1"/>
</dbReference>
<keyword evidence="2 4" id="KW-0442">Lipid degradation</keyword>
<feature type="short sequence motif" description="DGA/G" evidence="4">
    <location>
        <begin position="189"/>
        <end position="191"/>
    </location>
</feature>
<name>A0A841JRJ0_9BACT</name>
<reference evidence="6 7" key="1">
    <citation type="submission" date="2020-08" db="EMBL/GenBank/DDBJ databases">
        <title>Genomic Encyclopedia of Type Strains, Phase IV (KMG-IV): sequencing the most valuable type-strain genomes for metagenomic binning, comparative biology and taxonomic classification.</title>
        <authorList>
            <person name="Goeker M."/>
        </authorList>
    </citation>
    <scope>NUCLEOTIDE SEQUENCE [LARGE SCALE GENOMIC DNA]</scope>
    <source>
        <strain evidence="6 7">DSM 103733</strain>
    </source>
</reference>
<dbReference type="EMBL" id="JACHEK010000001">
    <property type="protein sequence ID" value="MBB6142399.1"/>
    <property type="molecule type" value="Genomic_DNA"/>
</dbReference>
<dbReference type="InterPro" id="IPR050301">
    <property type="entry name" value="NTE"/>
</dbReference>
<organism evidence="6 7">
    <name type="scientific">Silvibacterium bohemicum</name>
    <dbReference type="NCBI Taxonomy" id="1577686"/>
    <lineage>
        <taxon>Bacteria</taxon>
        <taxon>Pseudomonadati</taxon>
        <taxon>Acidobacteriota</taxon>
        <taxon>Terriglobia</taxon>
        <taxon>Terriglobales</taxon>
        <taxon>Acidobacteriaceae</taxon>
        <taxon>Silvibacterium</taxon>
    </lineage>
</organism>
<dbReference type="PANTHER" id="PTHR14226:SF57">
    <property type="entry name" value="BLR7027 PROTEIN"/>
    <property type="match status" value="1"/>
</dbReference>
<dbReference type="InterPro" id="IPR002641">
    <property type="entry name" value="PNPLA_dom"/>
</dbReference>
<feature type="short sequence motif" description="GXSXG" evidence="4">
    <location>
        <begin position="49"/>
        <end position="53"/>
    </location>
</feature>
<evidence type="ECO:0000256" key="3">
    <source>
        <dbReference type="ARBA" id="ARBA00023098"/>
    </source>
</evidence>
<gene>
    <name evidence="6" type="ORF">HNQ77_000337</name>
</gene>
<evidence type="ECO:0000259" key="5">
    <source>
        <dbReference type="PROSITE" id="PS51635"/>
    </source>
</evidence>
<dbReference type="PANTHER" id="PTHR14226">
    <property type="entry name" value="NEUROPATHY TARGET ESTERASE/SWISS CHEESE D.MELANOGASTER"/>
    <property type="match status" value="1"/>
</dbReference>
<feature type="active site" description="Proton acceptor" evidence="4">
    <location>
        <position position="189"/>
    </location>
</feature>
<dbReference type="AlphaFoldDB" id="A0A841JRJ0"/>